<keyword evidence="3" id="KW-0456">Lyase</keyword>
<proteinExistence type="inferred from homology"/>
<dbReference type="OrthoDB" id="5980780at2759"/>
<dbReference type="InterPro" id="IPR003159">
    <property type="entry name" value="Lyase_8_central_dom"/>
</dbReference>
<dbReference type="PANTHER" id="PTHR38481">
    <property type="entry name" value="HYALURONATE LYASE"/>
    <property type="match status" value="1"/>
</dbReference>
<feature type="domain" description="Polysaccharide lyase family 8 central" evidence="4">
    <location>
        <begin position="429"/>
        <end position="664"/>
    </location>
</feature>
<dbReference type="Gene3D" id="2.70.98.10">
    <property type="match status" value="1"/>
</dbReference>
<evidence type="ECO:0000313" key="8">
    <source>
        <dbReference type="Proteomes" id="UP001140091"/>
    </source>
</evidence>
<sequence>MDYQAATILTSQPLAEVIQIPLGRPLGLLNRAPTNDSRDITIIYERRVSSIVGELGTISNIAAWLRDLDGNGKWPDSQVNYTTGCEARRANWPAQTHWQRILVMAGAWRGGVNRPNAAQWVNNTQLRSATSRAMAYWFSRDMGNNTACLDRGGTSACPCENPGNTLWNTNWFSNIILIPELVGQSCLLLNATLTATEASYCTRITARTYALLDTNINGVAYLTGANTLDVGKISTDGALLANNATMLADAYRRIHNELTIRNDIKADGIRADGSFGQHGGVLYNGNYGKDYSNAVLDLEIASAGTQFAAGSDSRHALETLFDGNKWMIYANSLTQVLHFDISTIGRMITFPVVDNQASGSIQMNLTTVLELGRLWASDILTRFATDLLPNSTSANSGNLIGNKFFYTNDYMVSGAILAGKVKRTDFSQVHRGPKYVSTLKMYSKRTSNTECVNAQNPLGFHLSDGTLYTYLQGDEYEDISAAWDWDLIPGITTDYKNTPLNCSGVSFSGVETFVGGLSDGKSGIAAMRYTNPSTGALQWQKAWFFLESGVQHVMVNILASKSKAPVYSVLDQKRRSGRTLVDGVPASNSGSATFTNPKSIWHANVGYSFLNKSVALSLKSGIQAGDWSTIGTSTQSPVEVDLWTAWLEHKNISSPVEYSIWPGIAYEEFVQRASQTPVQTFANSANASTIYDRQQDRVMLVLWKQDSSVTVQTSPTMAPLTISSNVACAMTVSLNDGTIIASDPSQSRNSASLTFAFGAGQLPAFWTGNRTKTLTLQFPKDGQAGNSITAHL</sequence>
<comment type="similarity">
    <text evidence="1">Belongs to the polysaccharide lyase 8 family.</text>
</comment>
<evidence type="ECO:0000256" key="3">
    <source>
        <dbReference type="ARBA" id="ARBA00023239"/>
    </source>
</evidence>
<dbReference type="InterPro" id="IPR011013">
    <property type="entry name" value="Gal_mutarotase_sf_dom"/>
</dbReference>
<dbReference type="Pfam" id="PF02278">
    <property type="entry name" value="Lyase_8"/>
    <property type="match status" value="1"/>
</dbReference>
<dbReference type="Gene3D" id="1.50.10.100">
    <property type="entry name" value="Chondroitin AC/alginate lyase"/>
    <property type="match status" value="1"/>
</dbReference>
<dbReference type="GO" id="GO:0005576">
    <property type="term" value="C:extracellular region"/>
    <property type="evidence" value="ECO:0007669"/>
    <property type="project" value="InterPro"/>
</dbReference>
<dbReference type="SUPFAM" id="SSF74650">
    <property type="entry name" value="Galactose mutarotase-like"/>
    <property type="match status" value="1"/>
</dbReference>
<dbReference type="InterPro" id="IPR011071">
    <property type="entry name" value="Lyase_8-like_C"/>
</dbReference>
<dbReference type="InterPro" id="IPR004103">
    <property type="entry name" value="Lyase_8_C"/>
</dbReference>
<dbReference type="Gene3D" id="2.60.220.10">
    <property type="entry name" value="Polysaccharide lyase family 8-like, C-terminal"/>
    <property type="match status" value="1"/>
</dbReference>
<dbReference type="InterPro" id="IPR012970">
    <property type="entry name" value="Lyase_8_alpha_N"/>
</dbReference>
<feature type="domain" description="Polysaccharide lyase family 8 C-terminal" evidence="5">
    <location>
        <begin position="682"/>
        <end position="750"/>
    </location>
</feature>
<evidence type="ECO:0000259" key="6">
    <source>
        <dbReference type="Pfam" id="PF08124"/>
    </source>
</evidence>
<dbReference type="EMBL" id="JANBPK010001037">
    <property type="protein sequence ID" value="KAJ2927182.1"/>
    <property type="molecule type" value="Genomic_DNA"/>
</dbReference>
<dbReference type="InterPro" id="IPR014718">
    <property type="entry name" value="GH-type_carb-bd"/>
</dbReference>
<feature type="non-terminal residue" evidence="7">
    <location>
        <position position="1"/>
    </location>
</feature>
<organism evidence="7 8">
    <name type="scientific">Candolleomyces eurysporus</name>
    <dbReference type="NCBI Taxonomy" id="2828524"/>
    <lineage>
        <taxon>Eukaryota</taxon>
        <taxon>Fungi</taxon>
        <taxon>Dikarya</taxon>
        <taxon>Basidiomycota</taxon>
        <taxon>Agaricomycotina</taxon>
        <taxon>Agaricomycetes</taxon>
        <taxon>Agaricomycetidae</taxon>
        <taxon>Agaricales</taxon>
        <taxon>Agaricineae</taxon>
        <taxon>Psathyrellaceae</taxon>
        <taxon>Candolleomyces</taxon>
    </lineage>
</organism>
<dbReference type="GO" id="GO:0030246">
    <property type="term" value="F:carbohydrate binding"/>
    <property type="evidence" value="ECO:0007669"/>
    <property type="project" value="InterPro"/>
</dbReference>
<dbReference type="SUPFAM" id="SSF49863">
    <property type="entry name" value="Hyaluronate lyase-like, C-terminal domain"/>
    <property type="match status" value="1"/>
</dbReference>
<dbReference type="AlphaFoldDB" id="A0A9W8J2S5"/>
<evidence type="ECO:0000259" key="5">
    <source>
        <dbReference type="Pfam" id="PF02884"/>
    </source>
</evidence>
<keyword evidence="8" id="KW-1185">Reference proteome</keyword>
<evidence type="ECO:0000256" key="2">
    <source>
        <dbReference type="ARBA" id="ARBA00022729"/>
    </source>
</evidence>
<reference evidence="7" key="1">
    <citation type="submission" date="2022-06" db="EMBL/GenBank/DDBJ databases">
        <title>Genome Sequence of Candolleomyces eurysporus.</title>
        <authorList>
            <person name="Buettner E."/>
        </authorList>
    </citation>
    <scope>NUCLEOTIDE SEQUENCE</scope>
    <source>
        <strain evidence="7">VTCC 930004</strain>
    </source>
</reference>
<keyword evidence="2" id="KW-0732">Signal</keyword>
<dbReference type="InterPro" id="IPR008929">
    <property type="entry name" value="Chondroitin_lyas"/>
</dbReference>
<dbReference type="GO" id="GO:0005975">
    <property type="term" value="P:carbohydrate metabolic process"/>
    <property type="evidence" value="ECO:0007669"/>
    <property type="project" value="InterPro"/>
</dbReference>
<dbReference type="Pfam" id="PF02884">
    <property type="entry name" value="Lyase_8_C"/>
    <property type="match status" value="1"/>
</dbReference>
<evidence type="ECO:0008006" key="9">
    <source>
        <dbReference type="Google" id="ProtNLM"/>
    </source>
</evidence>
<dbReference type="PANTHER" id="PTHR38481:SF1">
    <property type="entry name" value="HYALURONATE LYASE"/>
    <property type="match status" value="1"/>
</dbReference>
<dbReference type="SUPFAM" id="SSF48230">
    <property type="entry name" value="Chondroitin AC/alginate lyase"/>
    <property type="match status" value="1"/>
</dbReference>
<evidence type="ECO:0000313" key="7">
    <source>
        <dbReference type="EMBL" id="KAJ2927182.1"/>
    </source>
</evidence>
<dbReference type="GO" id="GO:0016837">
    <property type="term" value="F:carbon-oxygen lyase activity, acting on polysaccharides"/>
    <property type="evidence" value="ECO:0007669"/>
    <property type="project" value="UniProtKB-ARBA"/>
</dbReference>
<gene>
    <name evidence="7" type="ORF">H1R20_g9933</name>
</gene>
<feature type="domain" description="Polysaccharide lyase 8 N-terminal alpha-helical" evidence="6">
    <location>
        <begin position="166"/>
        <end position="317"/>
    </location>
</feature>
<evidence type="ECO:0000256" key="1">
    <source>
        <dbReference type="ARBA" id="ARBA00006699"/>
    </source>
</evidence>
<name>A0A9W8J2S5_9AGAR</name>
<comment type="caution">
    <text evidence="7">The sequence shown here is derived from an EMBL/GenBank/DDBJ whole genome shotgun (WGS) entry which is preliminary data.</text>
</comment>
<evidence type="ECO:0000259" key="4">
    <source>
        <dbReference type="Pfam" id="PF02278"/>
    </source>
</evidence>
<dbReference type="Proteomes" id="UP001140091">
    <property type="component" value="Unassembled WGS sequence"/>
</dbReference>
<accession>A0A9W8J2S5</accession>
<protein>
    <recommendedName>
        <fullName evidence="9">Polysaccharide lyase family 8 protein</fullName>
    </recommendedName>
</protein>
<dbReference type="InterPro" id="IPR038970">
    <property type="entry name" value="Lyase_8"/>
</dbReference>
<dbReference type="Pfam" id="PF08124">
    <property type="entry name" value="Lyase_8_N"/>
    <property type="match status" value="1"/>
</dbReference>